<dbReference type="InterPro" id="IPR014756">
    <property type="entry name" value="Ig_E-set"/>
</dbReference>
<feature type="domain" description="IPT/TIG" evidence="2">
    <location>
        <begin position="184"/>
        <end position="254"/>
    </location>
</feature>
<dbReference type="EMBL" id="JBJGBS010000148">
    <property type="protein sequence ID" value="MFO3707090.1"/>
    <property type="molecule type" value="Genomic_DNA"/>
</dbReference>
<reference evidence="3 6" key="2">
    <citation type="submission" date="2024-11" db="EMBL/GenBank/DDBJ databases">
        <title>Genome sequencing of Xanthomonas codiaei.</title>
        <authorList>
            <person name="Studholme D.J."/>
        </authorList>
    </citation>
    <scope>NUCLEOTIDE SEQUENCE [LARGE SCALE GENOMIC DNA]</scope>
    <source>
        <strain evidence="3 6">NCPPB 4350</strain>
    </source>
</reference>
<keyword evidence="1" id="KW-0812">Transmembrane</keyword>
<keyword evidence="1" id="KW-1133">Transmembrane helix</keyword>
<dbReference type="CDD" id="cd00603">
    <property type="entry name" value="IPT_PCSR"/>
    <property type="match status" value="1"/>
</dbReference>
<dbReference type="NCBIfam" id="TIGR01643">
    <property type="entry name" value="YD_repeat_2x"/>
    <property type="match status" value="1"/>
</dbReference>
<keyword evidence="6" id="KW-1185">Reference proteome</keyword>
<dbReference type="Pfam" id="PF05593">
    <property type="entry name" value="RHS_repeat"/>
    <property type="match status" value="1"/>
</dbReference>
<feature type="domain" description="IPT/TIG" evidence="2">
    <location>
        <begin position="103"/>
        <end position="175"/>
    </location>
</feature>
<dbReference type="Gene3D" id="2.60.40.10">
    <property type="entry name" value="Immunoglobulins"/>
    <property type="match status" value="2"/>
</dbReference>
<proteinExistence type="predicted"/>
<evidence type="ECO:0000313" key="4">
    <source>
        <dbReference type="EMBL" id="PPU56856.1"/>
    </source>
</evidence>
<gene>
    <name evidence="3" type="ORF">ACI6Q5_19450</name>
    <name evidence="4" type="ORF">XcodCFBP4690_21375</name>
</gene>
<dbReference type="InterPro" id="IPR031325">
    <property type="entry name" value="RHS_repeat"/>
</dbReference>
<evidence type="ECO:0000259" key="2">
    <source>
        <dbReference type="Pfam" id="PF01833"/>
    </source>
</evidence>
<evidence type="ECO:0000256" key="1">
    <source>
        <dbReference type="SAM" id="Phobius"/>
    </source>
</evidence>
<dbReference type="InterPro" id="IPR002909">
    <property type="entry name" value="IPT_dom"/>
</dbReference>
<feature type="transmembrane region" description="Helical" evidence="1">
    <location>
        <begin position="38"/>
        <end position="60"/>
    </location>
</feature>
<dbReference type="EMBL" id="MDEC01000052">
    <property type="protein sequence ID" value="PPU56856.1"/>
    <property type="molecule type" value="Genomic_DNA"/>
</dbReference>
<dbReference type="Proteomes" id="UP001637990">
    <property type="component" value="Unassembled WGS sequence"/>
</dbReference>
<dbReference type="InterPro" id="IPR013783">
    <property type="entry name" value="Ig-like_fold"/>
</dbReference>
<keyword evidence="1" id="KW-0472">Membrane</keyword>
<reference evidence="4 5" key="1">
    <citation type="submission" date="2016-08" db="EMBL/GenBank/DDBJ databases">
        <authorList>
            <person name="Seilhamer J.J."/>
        </authorList>
    </citation>
    <scope>NUCLEOTIDE SEQUENCE [LARGE SCALE GENOMIC DNA]</scope>
    <source>
        <strain evidence="4 5">CFBP4690</strain>
    </source>
</reference>
<dbReference type="SUPFAM" id="SSF81296">
    <property type="entry name" value="E set domains"/>
    <property type="match status" value="2"/>
</dbReference>
<name>A0A2S7C5I1_9XANT</name>
<protein>
    <submittedName>
        <fullName evidence="3">IPT/TIG domain-containing protein</fullName>
    </submittedName>
</protein>
<dbReference type="Pfam" id="PF01833">
    <property type="entry name" value="TIG"/>
    <property type="match status" value="2"/>
</dbReference>
<dbReference type="Proteomes" id="UP000237872">
    <property type="component" value="Unassembled WGS sequence"/>
</dbReference>
<sequence>MEVPQRGVRLHLGRYLGFLSQPLSSCFQKVERVLPLSLRAIIFFALLFCTCAALATSFVYDSNGRLVAVTNDAGAAARYQYDKLGNITKIERFQAGDLAIFDFSPRHGGPGDLVRISGQGFSATASQNAVTFNGVASSVSAASTSSLTVAVPNGATTGPLSVTVGTKSARTTDNFTVDAQGRLPQISSITPRIASAGTAITVVGKSLQPIVGQTSTRLGLRPVVLSQVSNTQLVFPVPASAGSGKVYVTTPYGTATSADDLVVVPADIDAAEVKGAIRLAVDGGAQNISTTTTGQRTAVLFDSRGDDYLSAQFSAIGAGTVDYALYGMDNKRLAWGTASAGTPSFHMPKLKGAGTHLLVLTAKSAPLSLNLQIERAATLALDGALQSVVTTIAGQSKRLLLDAQSNVPLGLGLAETANPVAWDTATVNVYGPDGGQVAFQQCAQKNNGCSLNVSGLQTGRHTVLVTPAAAGTRLLGFQTALSTDKQATLTRDTAYALALGRPGQNGRLLFSGAAGETLGLLVSGQATTPVGRTAYYRIYSPDGALWKSVAAITGVAMNLSLPAAGQYQIFVDAEFGETLQAQVKLSTGTTGIVLDGASQNFLTTSPGEGVYFTITASAGKSLGLGISGLAITNGTTAAINVYKPDGNLLANTVCYAANDGCDVNLPNLGSGVHGVEILPMAGEQTMRFNATVSSDLSIAMGRNVATPLAITKRGQNARLAFTATAGEVIALKIMGQTATPAGRGVYYRAYQPNGAGIASGYASNEKTLLIDAPVAGNYQVLVDPEYGATASASLMLQAGVLGEMEPDGSIGQYQTVAGASVSFTIPASAGKHLGFGLSHLEVNAGTHVRINAYAPNGSSLSSETYCYVANGGCDIDFYNPVAGSYSIVVRPATTSQTMKFRATQSSILTTGLSHNNPLTMSLDRRGQDALMTFNGTKGETVALQIAGQSTVPAGKSVRYEVYKPSERRRGYYIDLITPETGGAMNLSLPETGTYWVLADPDYGAATTAQVTLSTGNTSGMVNDGAAAEFAGSQPGQTAHYRIEATAGQHSGFAVSDLMLSSGTYVRVYAYAPNGASLGNDTYCYVVNGGCDIDIYNPVAGAYSVLVVPSSTEQKMKFKATLSSSAQSVLSPDVPSMLSLNRRGQDALMTFNGTKGETVALQVAGQSTVPAGKSVRYEVYKPSERRRGYYIDLTTPETGGAMNLSLPETGTYWVVADPDYGAATTAQVTLSTGTSAGLRQDGTPTSVETALPGQTAFFRINATAGQHLGFGLSDLVLSSGDYVRIYSYAPDGSGLSNETYCYVENGGCDIDIYNPIAGTYSVLVVPAGLEQAMQFNATLSSSATAQLVRDTPIALELNRRGQDALMTFSGVKGESLALQVASQSTYPSSGSVRYRVYKPSDRRVGYYIDSLTVMTGGALNLVLPETGIYWVSANPAFGATATAQVTLSTGTTSGMVQDGAVAQFTAALPAQSAHFRFEANTGQHLGFSVSDLAVSNGTYVRIYAYSPSGAAMGDETYCYVSNGGCDIDVYNPVAGTYSVLVVPSVEGQMMQFKATLSSSVSAVLARGIPLGLNLSRRGQDGLLTFSGTQGEKLVLQIAGQTTMPAGRSVSYRIYKPSDRRSGYQIASVVPVTSGSVTLTLPESGTYWIYANPGLGSTATASVTLNSAP</sequence>
<evidence type="ECO:0000313" key="5">
    <source>
        <dbReference type="Proteomes" id="UP000237872"/>
    </source>
</evidence>
<organism evidence="4 5">
    <name type="scientific">Xanthomonas codiaei</name>
    <dbReference type="NCBI Taxonomy" id="56463"/>
    <lineage>
        <taxon>Bacteria</taxon>
        <taxon>Pseudomonadati</taxon>
        <taxon>Pseudomonadota</taxon>
        <taxon>Gammaproteobacteria</taxon>
        <taxon>Lysobacterales</taxon>
        <taxon>Lysobacteraceae</taxon>
        <taxon>Xanthomonas</taxon>
    </lineage>
</organism>
<evidence type="ECO:0000313" key="3">
    <source>
        <dbReference type="EMBL" id="MFO3707090.1"/>
    </source>
</evidence>
<comment type="caution">
    <text evidence="4">The sequence shown here is derived from an EMBL/GenBank/DDBJ whole genome shotgun (WGS) entry which is preliminary data.</text>
</comment>
<dbReference type="RefSeq" id="WP_104544258.1">
    <property type="nucleotide sequence ID" value="NZ_JBJGBS010000148.1"/>
</dbReference>
<accession>A0A2S7C5I1</accession>
<dbReference type="InterPro" id="IPR006530">
    <property type="entry name" value="YD"/>
</dbReference>
<evidence type="ECO:0000313" key="6">
    <source>
        <dbReference type="Proteomes" id="UP001637990"/>
    </source>
</evidence>
<dbReference type="OrthoDB" id="5926862at2"/>